<organism evidence="1 2">
    <name type="scientific">Candidatus Accumulibacter phosphatis</name>
    <dbReference type="NCBI Taxonomy" id="327160"/>
    <lineage>
        <taxon>Bacteria</taxon>
        <taxon>Pseudomonadati</taxon>
        <taxon>Pseudomonadota</taxon>
        <taxon>Betaproteobacteria</taxon>
        <taxon>Candidatus Accumulibacter</taxon>
    </lineage>
</organism>
<protein>
    <recommendedName>
        <fullName evidence="3">DUF488 family protein</fullName>
    </recommendedName>
</protein>
<reference evidence="1 2" key="1">
    <citation type="submission" date="2017-09" db="EMBL/GenBank/DDBJ databases">
        <title>Metagenomic Analysis Reveals Denitrifying Candidatus Accumulibacter and Flanking Population as a Source of N2O.</title>
        <authorList>
            <person name="Gao H."/>
            <person name="Mao Y."/>
            <person name="Zhao X."/>
            <person name="Liu W.-T."/>
            <person name="Zhang T."/>
            <person name="Wells G."/>
        </authorList>
    </citation>
    <scope>NUCLEOTIDE SEQUENCE [LARGE SCALE GENOMIC DNA]</scope>
    <source>
        <strain evidence="1">CANDO_2_IC</strain>
    </source>
</reference>
<accession>A0A6A7RWJ8</accession>
<sequence length="37" mass="4179">MSTRITADNVKLKRVYEPPAPADGTRVLVDRLWPRGV</sequence>
<dbReference type="InterPro" id="IPR052552">
    <property type="entry name" value="YeaO-like"/>
</dbReference>
<dbReference type="AlphaFoldDB" id="A0A6A7RWJ8"/>
<feature type="non-terminal residue" evidence="1">
    <location>
        <position position="37"/>
    </location>
</feature>
<evidence type="ECO:0000313" key="2">
    <source>
        <dbReference type="Proteomes" id="UP000342300"/>
    </source>
</evidence>
<proteinExistence type="predicted"/>
<dbReference type="Proteomes" id="UP000342300">
    <property type="component" value="Unassembled WGS sequence"/>
</dbReference>
<gene>
    <name evidence="1" type="ORF">CRU78_15340</name>
</gene>
<name>A0A6A7RWJ8_9PROT</name>
<dbReference type="EMBL" id="PDHS01000383">
    <property type="protein sequence ID" value="MQM31811.1"/>
    <property type="molecule type" value="Genomic_DNA"/>
</dbReference>
<evidence type="ECO:0000313" key="1">
    <source>
        <dbReference type="EMBL" id="MQM31811.1"/>
    </source>
</evidence>
<dbReference type="Pfam" id="PF22752">
    <property type="entry name" value="DUF488-N3i"/>
    <property type="match status" value="1"/>
</dbReference>
<evidence type="ECO:0008006" key="3">
    <source>
        <dbReference type="Google" id="ProtNLM"/>
    </source>
</evidence>
<comment type="caution">
    <text evidence="1">The sequence shown here is derived from an EMBL/GenBank/DDBJ whole genome shotgun (WGS) entry which is preliminary data.</text>
</comment>